<gene>
    <name evidence="7" type="ORF">CHIRRI_LOCUS2197</name>
</gene>
<reference evidence="7" key="2">
    <citation type="submission" date="2022-10" db="EMBL/GenBank/DDBJ databases">
        <authorList>
            <consortium name="ENA_rothamsted_submissions"/>
            <consortium name="culmorum"/>
            <person name="King R."/>
        </authorList>
    </citation>
    <scope>NUCLEOTIDE SEQUENCE</scope>
</reference>
<evidence type="ECO:0000256" key="3">
    <source>
        <dbReference type="ARBA" id="ARBA00022833"/>
    </source>
</evidence>
<proteinExistence type="predicted"/>
<feature type="region of interest" description="Disordered" evidence="5">
    <location>
        <begin position="92"/>
        <end position="128"/>
    </location>
</feature>
<feature type="domain" description="MYND-type" evidence="6">
    <location>
        <begin position="696"/>
        <end position="733"/>
    </location>
</feature>
<sequence length="735" mass="84327">MSDLTIVEIADVSLNINKPDLILEENNKRKLTSDDELVDSMAEKKICRDTENFDDSMLVESTIEESIIDESQLIDDDNDVIEKNRIDNKENDVVESINQDSSSIIEDETREQHTINETSSEEDDDENYDNSVMKKAINALPKPLLLTENDEPIALDDSESECSENIEEINEEQVEEDDSLLSLHKRMMRYNPKFYFARGLVKKSIRIILRKTKRNIKNTKKLFKKYDSGECSIQIIENVESKNINVKKDLKASNPQETEVNDKNAEEKIFNGNKGSTLDLNIDQKMKNDKNDAENKIQHDVEVEDKNKGINNKSESPNVLEIKSLLNDISTSSVDEIISRYIICSSDNNSILSVDDFSEQLFFCLQENKREIDNIQRIWNEKVHLKFKMREIMERLRRQRVISEIETFGIKPSHDVQQFNLLSSKSSTTNSTENEHFERSSKLSSQSVNRLIQDVRENVLKKEKHKINDIVSNMNENYEECTSFGINSNIFQSSLNQGRQGQTVDVQSIINDFRQKNPQEIPRRGRRMKSSFPNNYFMSNQIQTQYTKEDDNKINNSPHDHNSAKSNTSVGFPEVSLLPVNSYYKTHSPQYGQKSSLLQSILTKQPNKSTQSSKSSTLARLLTAPEKSFQNSSRSGIQQNSKVHNNGEITITPIAGSSRRHIIDDEENSEPPLIIDESDDFDLSDRHNTSASDLLCQGCRRNKALFMCAGCSRQWYCSKECQELAWDDHAESCMV</sequence>
<evidence type="ECO:0000313" key="8">
    <source>
        <dbReference type="Proteomes" id="UP001153620"/>
    </source>
</evidence>
<feature type="compositionally biased region" description="Basic and acidic residues" evidence="5">
    <location>
        <begin position="550"/>
        <end position="563"/>
    </location>
</feature>
<dbReference type="GO" id="GO:0008270">
    <property type="term" value="F:zinc ion binding"/>
    <property type="evidence" value="ECO:0007669"/>
    <property type="project" value="UniProtKB-KW"/>
</dbReference>
<name>A0A9P0NDH9_9DIPT</name>
<feature type="region of interest" description="Disordered" evidence="5">
    <location>
        <begin position="550"/>
        <end position="570"/>
    </location>
</feature>
<protein>
    <recommendedName>
        <fullName evidence="6">MYND-type domain-containing protein</fullName>
    </recommendedName>
</protein>
<accession>A0A9P0NDH9</accession>
<evidence type="ECO:0000256" key="4">
    <source>
        <dbReference type="PROSITE-ProRule" id="PRU00134"/>
    </source>
</evidence>
<dbReference type="PROSITE" id="PS50865">
    <property type="entry name" value="ZF_MYND_2"/>
    <property type="match status" value="1"/>
</dbReference>
<organism evidence="7 8">
    <name type="scientific">Chironomus riparius</name>
    <dbReference type="NCBI Taxonomy" id="315576"/>
    <lineage>
        <taxon>Eukaryota</taxon>
        <taxon>Metazoa</taxon>
        <taxon>Ecdysozoa</taxon>
        <taxon>Arthropoda</taxon>
        <taxon>Hexapoda</taxon>
        <taxon>Insecta</taxon>
        <taxon>Pterygota</taxon>
        <taxon>Neoptera</taxon>
        <taxon>Endopterygota</taxon>
        <taxon>Diptera</taxon>
        <taxon>Nematocera</taxon>
        <taxon>Chironomoidea</taxon>
        <taxon>Chironomidae</taxon>
        <taxon>Chironominae</taxon>
        <taxon>Chironomus</taxon>
    </lineage>
</organism>
<evidence type="ECO:0000256" key="1">
    <source>
        <dbReference type="ARBA" id="ARBA00022723"/>
    </source>
</evidence>
<dbReference type="AlphaFoldDB" id="A0A9P0NDH9"/>
<keyword evidence="2 4" id="KW-0863">Zinc-finger</keyword>
<keyword evidence="3" id="KW-0862">Zinc</keyword>
<dbReference type="SUPFAM" id="SSF144232">
    <property type="entry name" value="HIT/MYND zinc finger-like"/>
    <property type="match status" value="1"/>
</dbReference>
<evidence type="ECO:0000313" key="7">
    <source>
        <dbReference type="EMBL" id="CAH1711687.1"/>
    </source>
</evidence>
<dbReference type="Pfam" id="PF01753">
    <property type="entry name" value="zf-MYND"/>
    <property type="match status" value="1"/>
</dbReference>
<evidence type="ECO:0000256" key="5">
    <source>
        <dbReference type="SAM" id="MobiDB-lite"/>
    </source>
</evidence>
<feature type="compositionally biased region" description="Acidic residues" evidence="5">
    <location>
        <begin position="119"/>
        <end position="128"/>
    </location>
</feature>
<dbReference type="PROSITE" id="PS01360">
    <property type="entry name" value="ZF_MYND_1"/>
    <property type="match status" value="1"/>
</dbReference>
<dbReference type="InterPro" id="IPR002893">
    <property type="entry name" value="Znf_MYND"/>
</dbReference>
<dbReference type="Proteomes" id="UP001153620">
    <property type="component" value="Chromosome 1"/>
</dbReference>
<dbReference type="EMBL" id="OU895877">
    <property type="protein sequence ID" value="CAH1711687.1"/>
    <property type="molecule type" value="Genomic_DNA"/>
</dbReference>
<evidence type="ECO:0000256" key="2">
    <source>
        <dbReference type="ARBA" id="ARBA00022771"/>
    </source>
</evidence>
<evidence type="ECO:0000259" key="6">
    <source>
        <dbReference type="PROSITE" id="PS50865"/>
    </source>
</evidence>
<reference evidence="7" key="1">
    <citation type="submission" date="2022-01" db="EMBL/GenBank/DDBJ databases">
        <authorList>
            <person name="King R."/>
        </authorList>
    </citation>
    <scope>NUCLEOTIDE SEQUENCE</scope>
</reference>
<keyword evidence="1" id="KW-0479">Metal-binding</keyword>
<keyword evidence="8" id="KW-1185">Reference proteome</keyword>
<dbReference type="Gene3D" id="6.10.140.2220">
    <property type="match status" value="1"/>
</dbReference>